<dbReference type="HOGENOM" id="CLU_039613_6_1_6"/>
<dbReference type="eggNOG" id="COG0583">
    <property type="taxonomic scope" value="Bacteria"/>
</dbReference>
<comment type="similarity">
    <text evidence="1">Belongs to the LysR transcriptional regulatory family.</text>
</comment>
<dbReference type="PROSITE" id="PS50931">
    <property type="entry name" value="HTH_LYSR"/>
    <property type="match status" value="1"/>
</dbReference>
<evidence type="ECO:0000256" key="2">
    <source>
        <dbReference type="ARBA" id="ARBA00023015"/>
    </source>
</evidence>
<reference evidence="7 8" key="1">
    <citation type="submission" date="2014-07" db="EMBL/GenBank/DDBJ databases">
        <authorList>
            <person name="Urmite Genomes Urmite Genomes"/>
        </authorList>
    </citation>
    <scope>NUCLEOTIDE SEQUENCE [LARGE SCALE GENOMIC DNA]</scope>
    <source>
        <strain evidence="7 8">20_BN</strain>
    </source>
</reference>
<dbReference type="InterPro" id="IPR036390">
    <property type="entry name" value="WH_DNA-bd_sf"/>
</dbReference>
<evidence type="ECO:0000256" key="5">
    <source>
        <dbReference type="SAM" id="MobiDB-lite"/>
    </source>
</evidence>
<feature type="domain" description="HTH lysR-type" evidence="6">
    <location>
        <begin position="2"/>
        <end position="59"/>
    </location>
</feature>
<sequence length="358" mass="38428">MLNPVWLKSLVAIVQTGSFQSAARALGLAQPTVSQHLQKLEEQVGVTLVQRSRSGCQPTTRALAFMPHATALLDMHARALEALHGNSERVGASSNIGTYLLQPFVRSYLTTANERGEVDLRIAANPDVADQLLAGQLDAAIMEWWLPHPDFEHRLWRVEPLVLIVSPDHPLAEAGCIERDRLVDLPMLGGEPGSGTGRLLTEYFGELGVPRSGMQLGSTEAVKQAVRAGLGVSLVMASAVQDEVRSGALVALPIPGLEKRLQLIWRKPPGNLHPPGFVRHLLAVCCLSGSCPSTAYWRSGEPAESHEQQTRVPGACCITPAGRLSPCQSYVRGPAHQPGGRAPSLEEAPSDGTSITRD</sequence>
<keyword evidence="3" id="KW-0238">DNA-binding</keyword>
<dbReference type="GO" id="GO:0000976">
    <property type="term" value="F:transcription cis-regulatory region binding"/>
    <property type="evidence" value="ECO:0007669"/>
    <property type="project" value="TreeGrafter"/>
</dbReference>
<gene>
    <name evidence="7" type="ORF">BN1079_02306</name>
</gene>
<dbReference type="Gene3D" id="3.40.190.10">
    <property type="entry name" value="Periplasmic binding protein-like II"/>
    <property type="match status" value="2"/>
</dbReference>
<dbReference type="Gene3D" id="1.10.10.10">
    <property type="entry name" value="Winged helix-like DNA-binding domain superfamily/Winged helix DNA-binding domain"/>
    <property type="match status" value="1"/>
</dbReference>
<evidence type="ECO:0000256" key="1">
    <source>
        <dbReference type="ARBA" id="ARBA00009437"/>
    </source>
</evidence>
<dbReference type="InterPro" id="IPR005119">
    <property type="entry name" value="LysR_subst-bd"/>
</dbReference>
<evidence type="ECO:0000259" key="6">
    <source>
        <dbReference type="PROSITE" id="PS50931"/>
    </source>
</evidence>
<proteinExistence type="inferred from homology"/>
<name>A0A078LUP4_9PSED</name>
<feature type="region of interest" description="Disordered" evidence="5">
    <location>
        <begin position="329"/>
        <end position="358"/>
    </location>
</feature>
<dbReference type="PANTHER" id="PTHR30126">
    <property type="entry name" value="HTH-TYPE TRANSCRIPTIONAL REGULATOR"/>
    <property type="match status" value="1"/>
</dbReference>
<keyword evidence="4" id="KW-0804">Transcription</keyword>
<dbReference type="SUPFAM" id="SSF46785">
    <property type="entry name" value="Winged helix' DNA-binding domain"/>
    <property type="match status" value="1"/>
</dbReference>
<dbReference type="InterPro" id="IPR036388">
    <property type="entry name" value="WH-like_DNA-bd_sf"/>
</dbReference>
<dbReference type="EMBL" id="CCSF01000001">
    <property type="protein sequence ID" value="CDZ94975.1"/>
    <property type="molecule type" value="Genomic_DNA"/>
</dbReference>
<dbReference type="PRINTS" id="PR00039">
    <property type="entry name" value="HTHLYSR"/>
</dbReference>
<dbReference type="GO" id="GO:0003700">
    <property type="term" value="F:DNA-binding transcription factor activity"/>
    <property type="evidence" value="ECO:0007669"/>
    <property type="project" value="InterPro"/>
</dbReference>
<protein>
    <submittedName>
        <fullName evidence="7">LysR family transcriptional regulator</fullName>
    </submittedName>
</protein>
<evidence type="ECO:0000256" key="4">
    <source>
        <dbReference type="ARBA" id="ARBA00023163"/>
    </source>
</evidence>
<dbReference type="InterPro" id="IPR000847">
    <property type="entry name" value="LysR_HTH_N"/>
</dbReference>
<dbReference type="Proteomes" id="UP000053902">
    <property type="component" value="Unassembled WGS sequence"/>
</dbReference>
<evidence type="ECO:0000313" key="7">
    <source>
        <dbReference type="EMBL" id="CDZ94975.1"/>
    </source>
</evidence>
<organism evidence="7 8">
    <name type="scientific">Pseudomonas saudiphocaensis</name>
    <dbReference type="NCBI Taxonomy" id="1499686"/>
    <lineage>
        <taxon>Bacteria</taxon>
        <taxon>Pseudomonadati</taxon>
        <taxon>Pseudomonadota</taxon>
        <taxon>Gammaproteobacteria</taxon>
        <taxon>Pseudomonadales</taxon>
        <taxon>Pseudomonadaceae</taxon>
        <taxon>Pseudomonas</taxon>
    </lineage>
</organism>
<evidence type="ECO:0000256" key="3">
    <source>
        <dbReference type="ARBA" id="ARBA00023125"/>
    </source>
</evidence>
<keyword evidence="2" id="KW-0805">Transcription regulation</keyword>
<dbReference type="AlphaFoldDB" id="A0A078LUP4"/>
<evidence type="ECO:0000313" key="8">
    <source>
        <dbReference type="Proteomes" id="UP000053902"/>
    </source>
</evidence>
<dbReference type="PANTHER" id="PTHR30126:SF39">
    <property type="entry name" value="HTH-TYPE TRANSCRIPTIONAL REGULATOR CYSL"/>
    <property type="match status" value="1"/>
</dbReference>
<dbReference type="Pfam" id="PF00126">
    <property type="entry name" value="HTH_1"/>
    <property type="match status" value="1"/>
</dbReference>
<dbReference type="SUPFAM" id="SSF53850">
    <property type="entry name" value="Periplasmic binding protein-like II"/>
    <property type="match status" value="1"/>
</dbReference>
<dbReference type="STRING" id="1499686.BN1079_02306"/>
<accession>A0A078LUP4</accession>
<dbReference type="Pfam" id="PF03466">
    <property type="entry name" value="LysR_substrate"/>
    <property type="match status" value="1"/>
</dbReference>
<keyword evidence="8" id="KW-1185">Reference proteome</keyword>